<organism evidence="3 4">
    <name type="scientific">Paractinoplanes lichenicola</name>
    <dbReference type="NCBI Taxonomy" id="2802976"/>
    <lineage>
        <taxon>Bacteria</taxon>
        <taxon>Bacillati</taxon>
        <taxon>Actinomycetota</taxon>
        <taxon>Actinomycetes</taxon>
        <taxon>Micromonosporales</taxon>
        <taxon>Micromonosporaceae</taxon>
        <taxon>Paractinoplanes</taxon>
    </lineage>
</organism>
<gene>
    <name evidence="3" type="ORF">JKJ07_01885</name>
</gene>
<feature type="transmembrane region" description="Helical" evidence="2">
    <location>
        <begin position="29"/>
        <end position="49"/>
    </location>
</feature>
<proteinExistence type="predicted"/>
<keyword evidence="2" id="KW-0472">Membrane</keyword>
<keyword evidence="2" id="KW-1133">Transmembrane helix</keyword>
<dbReference type="Proteomes" id="UP000598996">
    <property type="component" value="Unassembled WGS sequence"/>
</dbReference>
<sequence length="73" mass="7593">MQPAQPAITVFADTPSPAPKTRRRPARHLLAILAGLLVGLLVGVLGEIVSAGPAGGHDTDQLNRSSTVSHRSF</sequence>
<dbReference type="EMBL" id="JAENHO010000001">
    <property type="protein sequence ID" value="MBL7253054.1"/>
    <property type="molecule type" value="Genomic_DNA"/>
</dbReference>
<keyword evidence="2" id="KW-0812">Transmembrane</keyword>
<evidence type="ECO:0000256" key="1">
    <source>
        <dbReference type="SAM" id="MobiDB-lite"/>
    </source>
</evidence>
<name>A0ABS1VEF1_9ACTN</name>
<reference evidence="3 4" key="1">
    <citation type="submission" date="2021-01" db="EMBL/GenBank/DDBJ databases">
        <title>Actinoplanes sp. nov. LDG1-01 isolated from lichen.</title>
        <authorList>
            <person name="Saeng-In P."/>
            <person name="Phongsopitanun W."/>
            <person name="Kanchanasin P."/>
            <person name="Yuki M."/>
            <person name="Kudo T."/>
            <person name="Ohkuma M."/>
            <person name="Tanasupawat S."/>
        </authorList>
    </citation>
    <scope>NUCLEOTIDE SEQUENCE [LARGE SCALE GENOMIC DNA]</scope>
    <source>
        <strain evidence="3 4">LDG1-01</strain>
    </source>
</reference>
<dbReference type="RefSeq" id="WP_202989391.1">
    <property type="nucleotide sequence ID" value="NZ_JAENHO010000001.1"/>
</dbReference>
<evidence type="ECO:0000256" key="2">
    <source>
        <dbReference type="SAM" id="Phobius"/>
    </source>
</evidence>
<accession>A0ABS1VEF1</accession>
<keyword evidence="4" id="KW-1185">Reference proteome</keyword>
<evidence type="ECO:0000313" key="3">
    <source>
        <dbReference type="EMBL" id="MBL7253054.1"/>
    </source>
</evidence>
<feature type="region of interest" description="Disordered" evidence="1">
    <location>
        <begin position="51"/>
        <end position="73"/>
    </location>
</feature>
<evidence type="ECO:0000313" key="4">
    <source>
        <dbReference type="Proteomes" id="UP000598996"/>
    </source>
</evidence>
<comment type="caution">
    <text evidence="3">The sequence shown here is derived from an EMBL/GenBank/DDBJ whole genome shotgun (WGS) entry which is preliminary data.</text>
</comment>
<protein>
    <submittedName>
        <fullName evidence="3">Uncharacterized protein</fullName>
    </submittedName>
</protein>
<feature type="region of interest" description="Disordered" evidence="1">
    <location>
        <begin position="1"/>
        <end position="22"/>
    </location>
</feature>
<feature type="compositionally biased region" description="Polar residues" evidence="1">
    <location>
        <begin position="62"/>
        <end position="73"/>
    </location>
</feature>